<keyword evidence="4" id="KW-1185">Reference proteome</keyword>
<dbReference type="EMBL" id="HG970332">
    <property type="protein sequence ID" value="CEF75930.1"/>
    <property type="molecule type" value="Genomic_DNA"/>
</dbReference>
<name>I1SA93_GIBZE</name>
<organism evidence="2 4">
    <name type="scientific">Gibberella zeae (strain ATCC MYA-4620 / CBS 123657 / FGSC 9075 / NRRL 31084 / PH-1)</name>
    <name type="common">Wheat head blight fungus</name>
    <name type="synonym">Fusarium graminearum</name>
    <dbReference type="NCBI Taxonomy" id="229533"/>
    <lineage>
        <taxon>Eukaryota</taxon>
        <taxon>Fungi</taxon>
        <taxon>Dikarya</taxon>
        <taxon>Ascomycota</taxon>
        <taxon>Pezizomycotina</taxon>
        <taxon>Sordariomycetes</taxon>
        <taxon>Hypocreomycetidae</taxon>
        <taxon>Hypocreales</taxon>
        <taxon>Nectriaceae</taxon>
        <taxon>Fusarium</taxon>
    </lineage>
</organism>
<reference key="3">
    <citation type="submission" date="2014-02" db="EMBL/GenBank/DDBJ databases">
        <title>A revised Fusarium graminearum genomic reference sequence using whole shotgun re-sequencing.</title>
        <authorList>
            <person name="King R."/>
            <person name="Urban M."/>
            <person name="Hassani-Pak K."/>
            <person name="Hammond-Kosack K."/>
        </authorList>
    </citation>
    <scope>NUCLEOTIDE SEQUENCE</scope>
    <source>
        <strain>PH-1</strain>
    </source>
</reference>
<dbReference type="KEGG" id="fgr:FGSG_13774"/>
<accession>I1SA93</accession>
<dbReference type="AlphaFoldDB" id="I1SA93"/>
<proteinExistence type="predicted"/>
<feature type="signal peptide" evidence="1">
    <location>
        <begin position="1"/>
        <end position="18"/>
    </location>
</feature>
<reference evidence="3 4" key="2">
    <citation type="journal article" date="2010" name="Nature">
        <title>Comparative genomics reveals mobile pathogenicity chromosomes in Fusarium.</title>
        <authorList>
            <person name="Ma L.J."/>
            <person name="van der Does H.C."/>
            <person name="Borkovich K.A."/>
            <person name="Coleman J.J."/>
            <person name="Daboussi M.J."/>
            <person name="Di Pietro A."/>
            <person name="Dufresne M."/>
            <person name="Freitag M."/>
            <person name="Grabherr M."/>
            <person name="Henrissat B."/>
            <person name="Houterman P.M."/>
            <person name="Kang S."/>
            <person name="Shim W.B."/>
            <person name="Woloshuk C."/>
            <person name="Xie X."/>
            <person name="Xu J.R."/>
            <person name="Antoniw J."/>
            <person name="Baker S.E."/>
            <person name="Bluhm B.H."/>
            <person name="Breakspear A."/>
            <person name="Brown D.W."/>
            <person name="Butchko R.A."/>
            <person name="Chapman S."/>
            <person name="Coulson R."/>
            <person name="Coutinho P.M."/>
            <person name="Danchin E.G."/>
            <person name="Diener A."/>
            <person name="Gale L.R."/>
            <person name="Gardiner D.M."/>
            <person name="Goff S."/>
            <person name="Hammond-Kosack K.E."/>
            <person name="Hilburn K."/>
            <person name="Hua-Van A."/>
            <person name="Jonkers W."/>
            <person name="Kazan K."/>
            <person name="Kodira C.D."/>
            <person name="Koehrsen M."/>
            <person name="Kumar L."/>
            <person name="Lee Y.H."/>
            <person name="Li L."/>
            <person name="Manners J.M."/>
            <person name="Miranda-Saavedra D."/>
            <person name="Mukherjee M."/>
            <person name="Park G."/>
            <person name="Park J."/>
            <person name="Park S.Y."/>
            <person name="Proctor R.H."/>
            <person name="Regev A."/>
            <person name="Ruiz-Roldan M.C."/>
            <person name="Sain D."/>
            <person name="Sakthikumar S."/>
            <person name="Sykes S."/>
            <person name="Schwartz D.C."/>
            <person name="Turgeon B.G."/>
            <person name="Wapinski I."/>
            <person name="Yoder O."/>
            <person name="Young S."/>
            <person name="Zeng Q."/>
            <person name="Zhou S."/>
            <person name="Galagan J."/>
            <person name="Cuomo C.A."/>
            <person name="Kistler H.C."/>
            <person name="Rep M."/>
        </authorList>
    </citation>
    <scope>GENOME REANNOTATION</scope>
    <source>
        <strain evidence="4">ATCC MYA-4620 / CBS 123657 / FGSC 9075 / NRRL 31084 / PH-1</strain>
        <strain evidence="3">PH-1 / ATCC MYA-4620 / FGSC 9075 / NRRL 31084</strain>
    </source>
</reference>
<evidence type="ECO:0000313" key="3">
    <source>
        <dbReference type="EnsemblFungi" id="CEF75930"/>
    </source>
</evidence>
<dbReference type="HOGENOM" id="CLU_2158627_0_0_1"/>
<dbReference type="Proteomes" id="UP000070720">
    <property type="component" value="Chromosome 1"/>
</dbReference>
<feature type="chain" id="PRO_5010124848" evidence="1">
    <location>
        <begin position="19"/>
        <end position="111"/>
    </location>
</feature>
<dbReference type="InParanoid" id="I1SA93"/>
<evidence type="ECO:0000313" key="2">
    <source>
        <dbReference type="EMBL" id="CEF75930.1"/>
    </source>
</evidence>
<evidence type="ECO:0000313" key="4">
    <source>
        <dbReference type="Proteomes" id="UP000070720"/>
    </source>
</evidence>
<evidence type="ECO:0000256" key="1">
    <source>
        <dbReference type="SAM" id="SignalP"/>
    </source>
</evidence>
<reference evidence="3 4" key="1">
    <citation type="journal article" date="2007" name="Science">
        <title>The Fusarium graminearum genome reveals a link between localized polymorphism and pathogen specialization.</title>
        <authorList>
            <person name="Cuomo C.A."/>
            <person name="Gueldener U."/>
            <person name="Xu J.-R."/>
            <person name="Trail F."/>
            <person name="Turgeon B.G."/>
            <person name="Di Pietro A."/>
            <person name="Walton J.D."/>
            <person name="Ma L.-J."/>
            <person name="Baker S.E."/>
            <person name="Rep M."/>
            <person name="Adam G."/>
            <person name="Antoniw J."/>
            <person name="Baldwin T."/>
            <person name="Calvo S.E."/>
            <person name="Chang Y.-L."/>
            <person name="DeCaprio D."/>
            <person name="Gale L.R."/>
            <person name="Gnerre S."/>
            <person name="Goswami R.S."/>
            <person name="Hammond-Kosack K."/>
            <person name="Harris L.J."/>
            <person name="Hilburn K."/>
            <person name="Kennell J.C."/>
            <person name="Kroken S."/>
            <person name="Magnuson J.K."/>
            <person name="Mannhaupt G."/>
            <person name="Mauceli E.W."/>
            <person name="Mewes H.-W."/>
            <person name="Mitterbauer R."/>
            <person name="Muehlbauer G."/>
            <person name="Muensterkoetter M."/>
            <person name="Nelson D."/>
            <person name="O'Donnell K."/>
            <person name="Ouellet T."/>
            <person name="Qi W."/>
            <person name="Quesneville H."/>
            <person name="Roncero M.I.G."/>
            <person name="Seong K.-Y."/>
            <person name="Tetko I.V."/>
            <person name="Urban M."/>
            <person name="Waalwijk C."/>
            <person name="Ward T.J."/>
            <person name="Yao J."/>
            <person name="Birren B.W."/>
            <person name="Kistler H.C."/>
        </authorList>
    </citation>
    <scope>NUCLEOTIDE SEQUENCE [LARGE SCALE GENOMIC DNA]</scope>
    <source>
        <strain evidence="4">ATCC MYA-4620 / CBS 123657 / FGSC 9075 / NRRL 31084 / PH-1</strain>
        <strain evidence="3">PH-1 / ATCC MYA-4620 / FGSC 9075 / NRRL 31084</strain>
    </source>
</reference>
<sequence length="111" mass="12270">MTAGLGWAPFVWVGLVFASQWDWTQILAPRFDSKAVSLFLVSSLRLSPMIKNSRTLLLLSRLSSSCLSSEPEAQAELLSSQSRLHLQSWMVLYYATTNKMSSLLAEASNSG</sequence>
<gene>
    <name evidence="2" type="ORF">FGRAMPH1_01T08253</name>
</gene>
<reference evidence="2 4" key="4">
    <citation type="journal article" date="2015" name="BMC Genomics">
        <title>The completed genome sequence of the pathogenic ascomycete fungus Fusarium graminearum.</title>
        <authorList>
            <person name="King R."/>
            <person name="Urban M."/>
            <person name="Hammond-Kosack M.C."/>
            <person name="Hassani-Pak K."/>
            <person name="Hammond-Kosack K.E."/>
        </authorList>
    </citation>
    <scope>NUCLEOTIDE SEQUENCE [LARGE SCALE GENOMIC DNA]</scope>
    <source>
        <strain evidence="4">ATCC MYA-4620 / CBS 123657 / FGSC 9075 / NRRL 31084 / PH-1</strain>
        <strain evidence="2">PH-1</strain>
    </source>
</reference>
<reference evidence="3" key="5">
    <citation type="submission" date="2017-01" db="UniProtKB">
        <authorList>
            <consortium name="EnsemblFungi"/>
        </authorList>
    </citation>
    <scope>IDENTIFICATION</scope>
    <source>
        <strain evidence="3">PH-1 / ATCC MYA-4620 / FGSC 9075 / NRRL 31084</strain>
    </source>
</reference>
<keyword evidence="1" id="KW-0732">Signal</keyword>
<protein>
    <submittedName>
        <fullName evidence="2">Chromosome 1, complete genome</fullName>
    </submittedName>
</protein>
<dbReference type="EnsemblFungi" id="CEF75930">
    <property type="protein sequence ID" value="CEF75930"/>
    <property type="gene ID" value="FGRRES_13774"/>
</dbReference>
<dbReference type="RefSeq" id="XP_011319487.1">
    <property type="nucleotide sequence ID" value="XM_011321185.1"/>
</dbReference>
<dbReference type="VEuPathDB" id="FungiDB:FGRAMPH1_01G08253"/>